<dbReference type="InterPro" id="IPR036388">
    <property type="entry name" value="WH-like_DNA-bd_sf"/>
</dbReference>
<dbReference type="AlphaFoldDB" id="A0A4U1BS66"/>
<feature type="domain" description="HTH arsR-type" evidence="5">
    <location>
        <begin position="1"/>
        <end position="90"/>
    </location>
</feature>
<dbReference type="SUPFAM" id="SSF46785">
    <property type="entry name" value="Winged helix' DNA-binding domain"/>
    <property type="match status" value="1"/>
</dbReference>
<comment type="caution">
    <text evidence="6">The sequence shown here is derived from an EMBL/GenBank/DDBJ whole genome shotgun (WGS) entry which is preliminary data.</text>
</comment>
<name>A0A4U1BS66_9GAMM</name>
<keyword evidence="1" id="KW-0059">Arsenical resistance</keyword>
<gene>
    <name evidence="6" type="ORF">FCL42_11390</name>
</gene>
<keyword evidence="2" id="KW-0805">Transcription regulation</keyword>
<dbReference type="PRINTS" id="PR00778">
    <property type="entry name" value="HTHARSR"/>
</dbReference>
<dbReference type="CDD" id="cd00090">
    <property type="entry name" value="HTH_ARSR"/>
    <property type="match status" value="1"/>
</dbReference>
<evidence type="ECO:0000256" key="3">
    <source>
        <dbReference type="ARBA" id="ARBA00023125"/>
    </source>
</evidence>
<keyword evidence="7" id="KW-1185">Reference proteome</keyword>
<dbReference type="GO" id="GO:0046685">
    <property type="term" value="P:response to arsenic-containing substance"/>
    <property type="evidence" value="ECO:0007669"/>
    <property type="project" value="UniProtKB-KW"/>
</dbReference>
<dbReference type="NCBIfam" id="NF033788">
    <property type="entry name" value="HTH_metalloreg"/>
    <property type="match status" value="1"/>
</dbReference>
<dbReference type="RefSeq" id="WP_136863546.1">
    <property type="nucleotide sequence ID" value="NZ_SWCJ01000007.1"/>
</dbReference>
<dbReference type="EMBL" id="SWCJ01000007">
    <property type="protein sequence ID" value="TKB54746.1"/>
    <property type="molecule type" value="Genomic_DNA"/>
</dbReference>
<dbReference type="InterPro" id="IPR001845">
    <property type="entry name" value="HTH_ArsR_DNA-bd_dom"/>
</dbReference>
<evidence type="ECO:0000259" key="5">
    <source>
        <dbReference type="PROSITE" id="PS50987"/>
    </source>
</evidence>
<dbReference type="PANTHER" id="PTHR33154">
    <property type="entry name" value="TRANSCRIPTIONAL REGULATOR, ARSR FAMILY"/>
    <property type="match status" value="1"/>
</dbReference>
<dbReference type="InterPro" id="IPR011991">
    <property type="entry name" value="ArsR-like_HTH"/>
</dbReference>
<dbReference type="OrthoDB" id="9793058at2"/>
<reference evidence="6 7" key="1">
    <citation type="submission" date="2019-04" db="EMBL/GenBank/DDBJ databases">
        <authorList>
            <person name="Hwang J.C."/>
        </authorList>
    </citation>
    <scope>NUCLEOTIDE SEQUENCE [LARGE SCALE GENOMIC DNA]</scope>
    <source>
        <strain evidence="6 7">IMCC35002</strain>
    </source>
</reference>
<evidence type="ECO:0000256" key="2">
    <source>
        <dbReference type="ARBA" id="ARBA00023015"/>
    </source>
</evidence>
<keyword evidence="3" id="KW-0238">DNA-binding</keyword>
<dbReference type="Pfam" id="PF01022">
    <property type="entry name" value="HTH_5"/>
    <property type="match status" value="1"/>
</dbReference>
<evidence type="ECO:0000256" key="4">
    <source>
        <dbReference type="ARBA" id="ARBA00023163"/>
    </source>
</evidence>
<evidence type="ECO:0000313" key="7">
    <source>
        <dbReference type="Proteomes" id="UP000305675"/>
    </source>
</evidence>
<dbReference type="Gene3D" id="1.10.10.10">
    <property type="entry name" value="Winged helix-like DNA-binding domain superfamily/Winged helix DNA-binding domain"/>
    <property type="match status" value="1"/>
</dbReference>
<dbReference type="NCBIfam" id="NF007528">
    <property type="entry name" value="PRK10141.1"/>
    <property type="match status" value="1"/>
</dbReference>
<dbReference type="Proteomes" id="UP000305675">
    <property type="component" value="Unassembled WGS sequence"/>
</dbReference>
<evidence type="ECO:0000256" key="1">
    <source>
        <dbReference type="ARBA" id="ARBA00022849"/>
    </source>
</evidence>
<evidence type="ECO:0000313" key="6">
    <source>
        <dbReference type="EMBL" id="TKB54746.1"/>
    </source>
</evidence>
<dbReference type="InterPro" id="IPR051081">
    <property type="entry name" value="HTH_MetalResp_TranReg"/>
</dbReference>
<organism evidence="6 7">
    <name type="scientific">Ferrimonas aestuarii</name>
    <dbReference type="NCBI Taxonomy" id="2569539"/>
    <lineage>
        <taxon>Bacteria</taxon>
        <taxon>Pseudomonadati</taxon>
        <taxon>Pseudomonadota</taxon>
        <taxon>Gammaproteobacteria</taxon>
        <taxon>Alteromonadales</taxon>
        <taxon>Ferrimonadaceae</taxon>
        <taxon>Ferrimonas</taxon>
    </lineage>
</organism>
<keyword evidence="4" id="KW-0804">Transcription</keyword>
<dbReference type="SMART" id="SM00418">
    <property type="entry name" value="HTH_ARSR"/>
    <property type="match status" value="1"/>
</dbReference>
<accession>A0A4U1BS66</accession>
<dbReference type="InterPro" id="IPR036390">
    <property type="entry name" value="WH_DNA-bd_sf"/>
</dbReference>
<dbReference type="PROSITE" id="PS50987">
    <property type="entry name" value="HTH_ARSR_2"/>
    <property type="match status" value="1"/>
</dbReference>
<dbReference type="GO" id="GO:0003677">
    <property type="term" value="F:DNA binding"/>
    <property type="evidence" value="ECO:0007669"/>
    <property type="project" value="UniProtKB-KW"/>
</dbReference>
<dbReference type="FunFam" id="1.10.10.10:FF:000279">
    <property type="entry name" value="Transcriptional regulator, ArsR family"/>
    <property type="match status" value="1"/>
</dbReference>
<protein>
    <submittedName>
        <fullName evidence="6">Metalloregulator ArsR/SmtB family transcription factor</fullName>
    </submittedName>
</protein>
<sequence length="112" mass="12865">MNPHQFFKLLSDETRLRCVLLLAREEELCVCELVSALEESQPKISRHLATLRSHGLLKDRRRGQWVFYSVSEEHPGWLRNIVAALGNSNCLAETYQADVKRLAAMAERPSRC</sequence>
<proteinExistence type="predicted"/>
<dbReference type="PANTHER" id="PTHR33154:SF18">
    <property type="entry name" value="ARSENICAL RESISTANCE OPERON REPRESSOR"/>
    <property type="match status" value="1"/>
</dbReference>
<dbReference type="GO" id="GO:0003700">
    <property type="term" value="F:DNA-binding transcription factor activity"/>
    <property type="evidence" value="ECO:0007669"/>
    <property type="project" value="InterPro"/>
</dbReference>